<keyword evidence="2" id="KW-1185">Reference proteome</keyword>
<name>A0A154QKL9_9GAMM</name>
<sequence length="76" mass="9010">MDMASDLCKGIHKYVKTFLVFKSPHGDEGWYRWILQPWMQSGFERNSAQRSIIQYWIEDGRNFAVRKMQIIGSRLG</sequence>
<proteinExistence type="predicted"/>
<dbReference type="AlphaFoldDB" id="A0A154QKL9"/>
<evidence type="ECO:0000313" key="1">
    <source>
        <dbReference type="EMBL" id="KZC24749.1"/>
    </source>
</evidence>
<dbReference type="Proteomes" id="UP000076131">
    <property type="component" value="Unassembled WGS sequence"/>
</dbReference>
<comment type="caution">
    <text evidence="1">The sequence shown here is derived from an EMBL/GenBank/DDBJ whole genome shotgun (WGS) entry which is preliminary data.</text>
</comment>
<protein>
    <submittedName>
        <fullName evidence="1">Uncharacterized protein</fullName>
    </submittedName>
</protein>
<reference evidence="1 2" key="1">
    <citation type="journal article" date="2016" name="MBio">
        <title>Lateral Gene Transfer in a Heavy Metal-Contaminated-Groundwater Microbial Community.</title>
        <authorList>
            <person name="Hemme C.L."/>
            <person name="Green S.J."/>
            <person name="Rishishwar L."/>
            <person name="Prakash O."/>
            <person name="Pettenato A."/>
            <person name="Chakraborty R."/>
            <person name="Deutschbauer A.M."/>
            <person name="Van Nostrand J.D."/>
            <person name="Wu L."/>
            <person name="He Z."/>
            <person name="Jordan I.K."/>
            <person name="Hazen T.C."/>
            <person name="Arkin A.P."/>
            <person name="Kostka J.E."/>
            <person name="Zhou J."/>
        </authorList>
    </citation>
    <scope>NUCLEOTIDE SEQUENCE [LARGE SCALE GENOMIC DNA]</scope>
    <source>
        <strain evidence="1 2">FW104-T7</strain>
    </source>
</reference>
<evidence type="ECO:0000313" key="2">
    <source>
        <dbReference type="Proteomes" id="UP000076131"/>
    </source>
</evidence>
<organism evidence="1 2">
    <name type="scientific">Rhodanobacter thiooxydans</name>
    <dbReference type="NCBI Taxonomy" id="416169"/>
    <lineage>
        <taxon>Bacteria</taxon>
        <taxon>Pseudomonadati</taxon>
        <taxon>Pseudomonadota</taxon>
        <taxon>Gammaproteobacteria</taxon>
        <taxon>Lysobacterales</taxon>
        <taxon>Rhodanobacteraceae</taxon>
        <taxon>Rhodanobacter</taxon>
    </lineage>
</organism>
<gene>
    <name evidence="1" type="ORF">RHOFW104T7_06990</name>
</gene>
<accession>A0A154QKL9</accession>
<dbReference type="EMBL" id="LVJS01000020">
    <property type="protein sequence ID" value="KZC24749.1"/>
    <property type="molecule type" value="Genomic_DNA"/>
</dbReference>